<sequence>MNNSRGQARVFLSIIELLATLLTILVVSEYSANANTFVNVQQEGMKVSNQSNNLQLQKIIDSHTKDFTTVYIPKGVYQFSKGAILLHSNIRFEFAQGAIFEISGAQMCSFSYPSPRKGYDGGISNVTWSNATFKGIDTNGQGAFVQSMNHAKQVTFQNCTFFNSEDPRGHDLDLDGSHNIYVQNCTFIGFNPKATFEYKEAIQIDYSDKLAMSNVLQDDKYDDLPSYNVFISGSKFLPLLKSNQIEYYAPNPIGEHATFQNGKTGVIHDVYFSNNDVMDARPRSDKNSGVINFTGISNLSIRNNHFYNIHTTGPFNYIRIFNPLKSYVVQHIDISRNEFVNINPTGQYVLISSAFPGNVTKDVTINGNLVISAAKFTPFINNNGNGQLAHANNQIINVVSE</sequence>
<dbReference type="SUPFAM" id="SSF51126">
    <property type="entry name" value="Pectin lyase-like"/>
    <property type="match status" value="1"/>
</dbReference>
<accession>A0A837P5B7</accession>
<reference evidence="1 2" key="1">
    <citation type="submission" date="2015-10" db="EMBL/GenBank/DDBJ databases">
        <title>Resequencing of Lactobacillus plantarum WJL strain genome.</title>
        <authorList>
            <person name="Martino M.E."/>
        </authorList>
    </citation>
    <scope>NUCLEOTIDE SEQUENCE [LARGE SCALE GENOMIC DNA]</scope>
    <source>
        <strain evidence="1 2">WJL</strain>
    </source>
</reference>
<proteinExistence type="predicted"/>
<organism evidence="1 2">
    <name type="scientific">Lactiplantibacillus plantarum WJL</name>
    <dbReference type="NCBI Taxonomy" id="1350466"/>
    <lineage>
        <taxon>Bacteria</taxon>
        <taxon>Bacillati</taxon>
        <taxon>Bacillota</taxon>
        <taxon>Bacilli</taxon>
        <taxon>Lactobacillales</taxon>
        <taxon>Lactobacillaceae</taxon>
        <taxon>Lactiplantibacillus</taxon>
    </lineage>
</organism>
<evidence type="ECO:0008006" key="3">
    <source>
        <dbReference type="Google" id="ProtNLM"/>
    </source>
</evidence>
<name>A0A837P5B7_LACPN</name>
<dbReference type="InterPro" id="IPR012334">
    <property type="entry name" value="Pectin_lyas_fold"/>
</dbReference>
<evidence type="ECO:0000313" key="2">
    <source>
        <dbReference type="Proteomes" id="UP000050511"/>
    </source>
</evidence>
<evidence type="ECO:0000313" key="1">
    <source>
        <dbReference type="EMBL" id="KPN44441.1"/>
    </source>
</evidence>
<dbReference type="Proteomes" id="UP000050511">
    <property type="component" value="Unassembled WGS sequence"/>
</dbReference>
<protein>
    <recommendedName>
        <fullName evidence="3">N-acetylmuramoyl-L-alanine amidase</fullName>
    </recommendedName>
</protein>
<comment type="caution">
    <text evidence="1">The sequence shown here is derived from an EMBL/GenBank/DDBJ whole genome shotgun (WGS) entry which is preliminary data.</text>
</comment>
<dbReference type="RefSeq" id="WP_022638386.1">
    <property type="nucleotide sequence ID" value="NZ_AUTE01000021.1"/>
</dbReference>
<dbReference type="AlphaFoldDB" id="A0A837P5B7"/>
<dbReference type="EMBL" id="LKLZ01000003">
    <property type="protein sequence ID" value="KPN44441.1"/>
    <property type="molecule type" value="Genomic_DNA"/>
</dbReference>
<dbReference type="Gene3D" id="2.160.20.10">
    <property type="entry name" value="Single-stranded right-handed beta-helix, Pectin lyase-like"/>
    <property type="match status" value="1"/>
</dbReference>
<gene>
    <name evidence="1" type="ORF">WJL_1519</name>
</gene>
<dbReference type="InterPro" id="IPR011050">
    <property type="entry name" value="Pectin_lyase_fold/virulence"/>
</dbReference>